<keyword evidence="3" id="KW-1185">Reference proteome</keyword>
<dbReference type="AlphaFoldDB" id="A0A9N9ENN8"/>
<sequence length="58" mass="6091">MSKSLPHPSSRKTPSGGKKKAKNALKKSEHVIGILAIKLEITVRAARSNTGIAGIVTI</sequence>
<evidence type="ECO:0000313" key="2">
    <source>
        <dbReference type="EMBL" id="CAG8682101.1"/>
    </source>
</evidence>
<dbReference type="Proteomes" id="UP000789759">
    <property type="component" value="Unassembled WGS sequence"/>
</dbReference>
<organism evidence="2 3">
    <name type="scientific">Cetraspora pellucida</name>
    <dbReference type="NCBI Taxonomy" id="1433469"/>
    <lineage>
        <taxon>Eukaryota</taxon>
        <taxon>Fungi</taxon>
        <taxon>Fungi incertae sedis</taxon>
        <taxon>Mucoromycota</taxon>
        <taxon>Glomeromycotina</taxon>
        <taxon>Glomeromycetes</taxon>
        <taxon>Diversisporales</taxon>
        <taxon>Gigasporaceae</taxon>
        <taxon>Cetraspora</taxon>
    </lineage>
</organism>
<feature type="region of interest" description="Disordered" evidence="1">
    <location>
        <begin position="1"/>
        <end position="25"/>
    </location>
</feature>
<reference evidence="2" key="1">
    <citation type="submission" date="2021-06" db="EMBL/GenBank/DDBJ databases">
        <authorList>
            <person name="Kallberg Y."/>
            <person name="Tangrot J."/>
            <person name="Rosling A."/>
        </authorList>
    </citation>
    <scope>NUCLEOTIDE SEQUENCE</scope>
    <source>
        <strain evidence="2">FL966</strain>
    </source>
</reference>
<evidence type="ECO:0000313" key="3">
    <source>
        <dbReference type="Proteomes" id="UP000789759"/>
    </source>
</evidence>
<evidence type="ECO:0000256" key="1">
    <source>
        <dbReference type="SAM" id="MobiDB-lite"/>
    </source>
</evidence>
<name>A0A9N9ENN8_9GLOM</name>
<proteinExistence type="predicted"/>
<dbReference type="EMBL" id="CAJVQA010009195">
    <property type="protein sequence ID" value="CAG8682101.1"/>
    <property type="molecule type" value="Genomic_DNA"/>
</dbReference>
<protein>
    <submittedName>
        <fullName evidence="2">5217_t:CDS:1</fullName>
    </submittedName>
</protein>
<gene>
    <name evidence="2" type="ORF">CPELLU_LOCUS10850</name>
</gene>
<comment type="caution">
    <text evidence="2">The sequence shown here is derived from an EMBL/GenBank/DDBJ whole genome shotgun (WGS) entry which is preliminary data.</text>
</comment>
<accession>A0A9N9ENN8</accession>